<evidence type="ECO:0000313" key="7">
    <source>
        <dbReference type="EMBL" id="SAL86670.1"/>
    </source>
</evidence>
<feature type="domain" description="HTH tetR-type" evidence="6">
    <location>
        <begin position="18"/>
        <end position="78"/>
    </location>
</feature>
<proteinExistence type="predicted"/>
<dbReference type="Gene3D" id="1.10.10.60">
    <property type="entry name" value="Homeodomain-like"/>
    <property type="match status" value="1"/>
</dbReference>
<accession>A0A158L1F1</accession>
<evidence type="ECO:0000256" key="3">
    <source>
        <dbReference type="ARBA" id="ARBA00023125"/>
    </source>
</evidence>
<dbReference type="SUPFAM" id="SSF48498">
    <property type="entry name" value="Tetracyclin repressor-like, C-terminal domain"/>
    <property type="match status" value="1"/>
</dbReference>
<keyword evidence="8" id="KW-1185">Reference proteome</keyword>
<evidence type="ECO:0000256" key="1">
    <source>
        <dbReference type="ARBA" id="ARBA00022491"/>
    </source>
</evidence>
<dbReference type="OrthoDB" id="270177at2"/>
<dbReference type="Pfam" id="PF00440">
    <property type="entry name" value="TetR_N"/>
    <property type="match status" value="1"/>
</dbReference>
<keyword evidence="2" id="KW-0805">Transcription regulation</keyword>
<dbReference type="SUPFAM" id="SSF46689">
    <property type="entry name" value="Homeodomain-like"/>
    <property type="match status" value="1"/>
</dbReference>
<dbReference type="Pfam" id="PF16925">
    <property type="entry name" value="TetR_C_13"/>
    <property type="match status" value="1"/>
</dbReference>
<evidence type="ECO:0000259" key="6">
    <source>
        <dbReference type="PROSITE" id="PS50977"/>
    </source>
</evidence>
<dbReference type="Gene3D" id="1.10.357.10">
    <property type="entry name" value="Tetracycline Repressor, domain 2"/>
    <property type="match status" value="1"/>
</dbReference>
<dbReference type="AlphaFoldDB" id="A0A158L1F1"/>
<reference evidence="7" key="1">
    <citation type="submission" date="2016-01" db="EMBL/GenBank/DDBJ databases">
        <authorList>
            <person name="Peeters C."/>
        </authorList>
    </citation>
    <scope>NUCLEOTIDE SEQUENCE [LARGE SCALE GENOMIC DNA]</scope>
    <source>
        <strain evidence="7">LMG 22940</strain>
    </source>
</reference>
<dbReference type="InterPro" id="IPR009057">
    <property type="entry name" value="Homeodomain-like_sf"/>
</dbReference>
<dbReference type="InterPro" id="IPR036271">
    <property type="entry name" value="Tet_transcr_reg_TetR-rel_C_sf"/>
</dbReference>
<comment type="caution">
    <text evidence="7">The sequence shown here is derived from an EMBL/GenBank/DDBJ whole genome shotgun (WGS) entry which is preliminary data.</text>
</comment>
<dbReference type="Proteomes" id="UP000054770">
    <property type="component" value="Unassembled WGS sequence"/>
</dbReference>
<keyword evidence="1" id="KW-0678">Repressor</keyword>
<dbReference type="PRINTS" id="PR00455">
    <property type="entry name" value="HTHTETR"/>
</dbReference>
<dbReference type="PROSITE" id="PS01081">
    <property type="entry name" value="HTH_TETR_1"/>
    <property type="match status" value="1"/>
</dbReference>
<dbReference type="InterPro" id="IPR011075">
    <property type="entry name" value="TetR_C"/>
</dbReference>
<organism evidence="7 8">
    <name type="scientific">Caballeronia choica</name>
    <dbReference type="NCBI Taxonomy" id="326476"/>
    <lineage>
        <taxon>Bacteria</taxon>
        <taxon>Pseudomonadati</taxon>
        <taxon>Pseudomonadota</taxon>
        <taxon>Betaproteobacteria</taxon>
        <taxon>Burkholderiales</taxon>
        <taxon>Burkholderiaceae</taxon>
        <taxon>Caballeronia</taxon>
    </lineage>
</organism>
<dbReference type="PANTHER" id="PTHR47506">
    <property type="entry name" value="TRANSCRIPTIONAL REGULATORY PROTEIN"/>
    <property type="match status" value="1"/>
</dbReference>
<dbReference type="PANTHER" id="PTHR47506:SF1">
    <property type="entry name" value="HTH-TYPE TRANSCRIPTIONAL REGULATOR YJDC"/>
    <property type="match status" value="1"/>
</dbReference>
<sequence length="209" mass="22730">MSSVDHEAGRRPRGRPRAFDREAVLRRAMELFWTRGFDHCSMNDLVEVMGINSPSIYAAFGSKEDLFREALALYGSAEGASMQDALHEPASGREAFKAMFRKNVDLCAGASTPRGCMLILGALRIGAEHEELHDLLRKRRQGIATLVRKRLAKAAAEGELAPGVDVDVLADLCLTMLSGLSIQAHDGVARTVLFSAIDAFVASLPFIDS</sequence>
<keyword evidence="4" id="KW-0804">Transcription</keyword>
<name>A0A158L1F1_9BURK</name>
<evidence type="ECO:0000313" key="8">
    <source>
        <dbReference type="Proteomes" id="UP000054770"/>
    </source>
</evidence>
<protein>
    <submittedName>
        <fullName evidence="7">TetR family transcriptional regulator</fullName>
    </submittedName>
</protein>
<dbReference type="InterPro" id="IPR001647">
    <property type="entry name" value="HTH_TetR"/>
</dbReference>
<gene>
    <name evidence="7" type="ORF">AWB68_08105</name>
</gene>
<evidence type="ECO:0000256" key="2">
    <source>
        <dbReference type="ARBA" id="ARBA00023015"/>
    </source>
</evidence>
<feature type="DNA-binding region" description="H-T-H motif" evidence="5">
    <location>
        <begin position="41"/>
        <end position="60"/>
    </location>
</feature>
<dbReference type="GO" id="GO:0003677">
    <property type="term" value="F:DNA binding"/>
    <property type="evidence" value="ECO:0007669"/>
    <property type="project" value="UniProtKB-UniRule"/>
</dbReference>
<evidence type="ECO:0000256" key="5">
    <source>
        <dbReference type="PROSITE-ProRule" id="PRU00335"/>
    </source>
</evidence>
<dbReference type="EMBL" id="FCON02000238">
    <property type="protein sequence ID" value="SAL86670.1"/>
    <property type="molecule type" value="Genomic_DNA"/>
</dbReference>
<dbReference type="PROSITE" id="PS50977">
    <property type="entry name" value="HTH_TETR_2"/>
    <property type="match status" value="1"/>
</dbReference>
<evidence type="ECO:0000256" key="4">
    <source>
        <dbReference type="ARBA" id="ARBA00023163"/>
    </source>
</evidence>
<keyword evidence="3 5" id="KW-0238">DNA-binding</keyword>
<dbReference type="InterPro" id="IPR023772">
    <property type="entry name" value="DNA-bd_HTH_TetR-type_CS"/>
</dbReference>